<accession>A0AAU9D0C5</accession>
<dbReference type="SUPFAM" id="SSF57884">
    <property type="entry name" value="Ada DNA repair protein, N-terminal domain (N-Ada 10)"/>
    <property type="match status" value="1"/>
</dbReference>
<dbReference type="PROSITE" id="PS51257">
    <property type="entry name" value="PROKAR_LIPOPROTEIN"/>
    <property type="match status" value="1"/>
</dbReference>
<evidence type="ECO:0000259" key="2">
    <source>
        <dbReference type="Pfam" id="PF13930"/>
    </source>
</evidence>
<feature type="domain" description="Type VII secretion system protein EssD-like" evidence="2">
    <location>
        <begin position="71"/>
        <end position="197"/>
    </location>
</feature>
<evidence type="ECO:0000313" key="4">
    <source>
        <dbReference type="Proteomes" id="UP001321861"/>
    </source>
</evidence>
<dbReference type="KEGG" id="xap:XA3_21630"/>
<evidence type="ECO:0000313" key="3">
    <source>
        <dbReference type="EMBL" id="BDR59722.1"/>
    </source>
</evidence>
<feature type="signal peptide" evidence="1">
    <location>
        <begin position="1"/>
        <end position="22"/>
    </location>
</feature>
<dbReference type="InterPro" id="IPR044927">
    <property type="entry name" value="Endonuclea_NS_2"/>
</dbReference>
<feature type="chain" id="PRO_5044020865" description="Type VII secretion system protein EssD-like domain-containing protein" evidence="1">
    <location>
        <begin position="23"/>
        <end position="288"/>
    </location>
</feature>
<evidence type="ECO:0000256" key="1">
    <source>
        <dbReference type="SAM" id="SignalP"/>
    </source>
</evidence>
<dbReference type="EMBL" id="AP026802">
    <property type="protein sequence ID" value="BDR59722.1"/>
    <property type="molecule type" value="Genomic_DNA"/>
</dbReference>
<reference evidence="3 4" key="1">
    <citation type="journal article" date="2023" name="Microbiol. Spectr.">
        <title>Symbiosis of Carpenter Bees with Uncharacterized Lactic Acid Bacteria Showing NAD Auxotrophy.</title>
        <authorList>
            <person name="Kawasaki S."/>
            <person name="Ozawa K."/>
            <person name="Mori T."/>
            <person name="Yamamoto A."/>
            <person name="Ito M."/>
            <person name="Ohkuma M."/>
            <person name="Sakamoto M."/>
            <person name="Matsutani M."/>
        </authorList>
    </citation>
    <scope>NUCLEOTIDE SEQUENCE [LARGE SCALE GENOMIC DNA]</scope>
    <source>
        <strain evidence="3 4">XA3</strain>
    </source>
</reference>
<dbReference type="Pfam" id="PF13930">
    <property type="entry name" value="Endonuclea_NS_2"/>
    <property type="match status" value="1"/>
</dbReference>
<keyword evidence="4" id="KW-1185">Reference proteome</keyword>
<dbReference type="Gene3D" id="3.40.570.10">
    <property type="entry name" value="Extracellular Endonuclease, subunit A"/>
    <property type="match status" value="1"/>
</dbReference>
<name>A0AAU9D0C5_9LACO</name>
<dbReference type="AlphaFoldDB" id="A0AAU9D0C5"/>
<dbReference type="InterPro" id="IPR044929">
    <property type="entry name" value="DNA/RNA_non-sp_Endonuclease_sf"/>
</dbReference>
<dbReference type="Proteomes" id="UP001321861">
    <property type="component" value="Chromosome"/>
</dbReference>
<dbReference type="Gene3D" id="3.40.10.10">
    <property type="entry name" value="DNA Methylphosphotriester Repair Domain"/>
    <property type="match status" value="1"/>
</dbReference>
<dbReference type="RefSeq" id="WP_317635502.1">
    <property type="nucleotide sequence ID" value="NZ_AP026802.1"/>
</dbReference>
<keyword evidence="1" id="KW-0732">Signal</keyword>
<proteinExistence type="predicted"/>
<protein>
    <recommendedName>
        <fullName evidence="2">Type VII secretion system protein EssD-like domain-containing protein</fullName>
    </recommendedName>
</protein>
<dbReference type="InterPro" id="IPR035451">
    <property type="entry name" value="Ada-like_dom_sf"/>
</dbReference>
<organism evidence="3 4">
    <name type="scientific">Xylocopilactobacillus apicola</name>
    <dbReference type="NCBI Taxonomy" id="2932184"/>
    <lineage>
        <taxon>Bacteria</taxon>
        <taxon>Bacillati</taxon>
        <taxon>Bacillota</taxon>
        <taxon>Bacilli</taxon>
        <taxon>Lactobacillales</taxon>
        <taxon>Lactobacillaceae</taxon>
        <taxon>Xylocopilactobacillus</taxon>
    </lineage>
</organism>
<sequence>MVRKKFSFLLFIWVALSLSACTAQKPVTTTLQDPATYEKLQKLDYEGEQVIAVNDNQPGFTEDELKQTEPWEKYSDLDQLNRAVDAQALLNQSLMPTAKREPLVWNPTGWHNKKMPNGTYLYNRSHLIGYQFTGQNNNPKNLMTGTVSLNNPQMLVIEDTIAAYLKESPKNYVRYEVRPVYRGNELVARGVWMRGQSLNDQRIVFNKYIFNVQSGMEIDYATGYSKVAGAPSTSSSEATERIWGNKRSKVYHVPGQQTYNQQNSNPANRIWFDSEEQAQQAGYRKAKN</sequence>
<gene>
    <name evidence="3" type="ORF">XA3_21630</name>
</gene>